<accession>A0A366EH87</accession>
<evidence type="ECO:0000313" key="4">
    <source>
        <dbReference type="EMBL" id="RBP01772.1"/>
    </source>
</evidence>
<keyword evidence="3" id="KW-0472">Membrane</keyword>
<dbReference type="InterPro" id="IPR046118">
    <property type="entry name" value="DUF6115"/>
</dbReference>
<name>A0A366EH87_9BACI</name>
<evidence type="ECO:0000256" key="2">
    <source>
        <dbReference type="SAM" id="MobiDB-lite"/>
    </source>
</evidence>
<gene>
    <name evidence="4" type="ORF">DES48_101516</name>
</gene>
<feature type="compositionally biased region" description="Basic and acidic residues" evidence="2">
    <location>
        <begin position="83"/>
        <end position="109"/>
    </location>
</feature>
<feature type="transmembrane region" description="Helical" evidence="3">
    <location>
        <begin position="6"/>
        <end position="23"/>
    </location>
</feature>
<dbReference type="OrthoDB" id="1708317at2"/>
<feature type="region of interest" description="Disordered" evidence="2">
    <location>
        <begin position="66"/>
        <end position="125"/>
    </location>
</feature>
<evidence type="ECO:0000313" key="5">
    <source>
        <dbReference type="Proteomes" id="UP000252254"/>
    </source>
</evidence>
<dbReference type="EMBL" id="QNRI01000001">
    <property type="protein sequence ID" value="RBP01772.1"/>
    <property type="molecule type" value="Genomic_DNA"/>
</dbReference>
<organism evidence="4 5">
    <name type="scientific">Paraliobacillus ryukyuensis</name>
    <dbReference type="NCBI Taxonomy" id="200904"/>
    <lineage>
        <taxon>Bacteria</taxon>
        <taxon>Bacillati</taxon>
        <taxon>Bacillota</taxon>
        <taxon>Bacilli</taxon>
        <taxon>Bacillales</taxon>
        <taxon>Bacillaceae</taxon>
        <taxon>Paraliobacillus</taxon>
    </lineage>
</organism>
<keyword evidence="5" id="KW-1185">Reference proteome</keyword>
<evidence type="ECO:0000256" key="1">
    <source>
        <dbReference type="SAM" id="Coils"/>
    </source>
</evidence>
<proteinExistence type="predicted"/>
<protein>
    <recommendedName>
        <fullName evidence="6">Coupling factor for flagellin transcription and translation</fullName>
    </recommendedName>
</protein>
<dbReference type="AlphaFoldDB" id="A0A366EH87"/>
<feature type="coiled-coil region" evidence="1">
    <location>
        <begin position="30"/>
        <end position="61"/>
    </location>
</feature>
<keyword evidence="3" id="KW-1133">Transmembrane helix</keyword>
<comment type="caution">
    <text evidence="4">The sequence shown here is derived from an EMBL/GenBank/DDBJ whole genome shotgun (WGS) entry which is preliminary data.</text>
</comment>
<dbReference type="STRING" id="200904.GCA_900168775_01595"/>
<dbReference type="Proteomes" id="UP000252254">
    <property type="component" value="Unassembled WGS sequence"/>
</dbReference>
<evidence type="ECO:0000256" key="3">
    <source>
        <dbReference type="SAM" id="Phobius"/>
    </source>
</evidence>
<dbReference type="Pfam" id="PF19610">
    <property type="entry name" value="DUF6115"/>
    <property type="match status" value="1"/>
</dbReference>
<keyword evidence="1" id="KW-0175">Coiled coil</keyword>
<sequence length="176" mass="20299">MIYLLLFISFIIHIITFIYIKTVRNGTITAEEMSQQQEEQRKEIQELLAVYLVEIREENEKLIEVLEDKPNQKTKHPLYTQNKTEEKPSASQDTNREDSSSFLSKDDSQKSANQKSATNDYQPPSIEQVEDTFVPSLSAQVLSLYSKGESIESIARKLDCGKTEVELMVKFQQKNM</sequence>
<feature type="compositionally biased region" description="Polar residues" evidence="2">
    <location>
        <begin position="110"/>
        <end position="122"/>
    </location>
</feature>
<reference evidence="4 5" key="1">
    <citation type="submission" date="2018-06" db="EMBL/GenBank/DDBJ databases">
        <title>Genomic Encyclopedia of Type Strains, Phase IV (KMG-IV): sequencing the most valuable type-strain genomes for metagenomic binning, comparative biology and taxonomic classification.</title>
        <authorList>
            <person name="Goeker M."/>
        </authorList>
    </citation>
    <scope>NUCLEOTIDE SEQUENCE [LARGE SCALE GENOMIC DNA]</scope>
    <source>
        <strain evidence="4 5">DSM 15140</strain>
    </source>
</reference>
<keyword evidence="3" id="KW-0812">Transmembrane</keyword>
<dbReference type="RefSeq" id="WP_113866580.1">
    <property type="nucleotide sequence ID" value="NZ_BAABQN010000001.1"/>
</dbReference>
<evidence type="ECO:0008006" key="6">
    <source>
        <dbReference type="Google" id="ProtNLM"/>
    </source>
</evidence>